<dbReference type="AlphaFoldDB" id="A0A538U852"/>
<accession>A0A538U852</accession>
<name>A0A538U852_UNCEI</name>
<evidence type="ECO:0000313" key="2">
    <source>
        <dbReference type="Proteomes" id="UP000319771"/>
    </source>
</evidence>
<gene>
    <name evidence="1" type="ORF">E6K81_08455</name>
</gene>
<reference evidence="1 2" key="1">
    <citation type="journal article" date="2019" name="Nat. Microbiol.">
        <title>Mediterranean grassland soil C-N compound turnover is dependent on rainfall and depth, and is mediated by genomically divergent microorganisms.</title>
        <authorList>
            <person name="Diamond S."/>
            <person name="Andeer P.F."/>
            <person name="Li Z."/>
            <person name="Crits-Christoph A."/>
            <person name="Burstein D."/>
            <person name="Anantharaman K."/>
            <person name="Lane K.R."/>
            <person name="Thomas B.C."/>
            <person name="Pan C."/>
            <person name="Northen T.R."/>
            <person name="Banfield J.F."/>
        </authorList>
    </citation>
    <scope>NUCLEOTIDE SEQUENCE [LARGE SCALE GENOMIC DNA]</scope>
    <source>
        <strain evidence="1">WS_11</strain>
    </source>
</reference>
<dbReference type="EMBL" id="VBPB01000123">
    <property type="protein sequence ID" value="TMQ72065.1"/>
    <property type="molecule type" value="Genomic_DNA"/>
</dbReference>
<evidence type="ECO:0000313" key="1">
    <source>
        <dbReference type="EMBL" id="TMQ72065.1"/>
    </source>
</evidence>
<organism evidence="1 2">
    <name type="scientific">Eiseniibacteriota bacterium</name>
    <dbReference type="NCBI Taxonomy" id="2212470"/>
    <lineage>
        <taxon>Bacteria</taxon>
        <taxon>Candidatus Eiseniibacteriota</taxon>
    </lineage>
</organism>
<proteinExistence type="predicted"/>
<dbReference type="Proteomes" id="UP000319771">
    <property type="component" value="Unassembled WGS sequence"/>
</dbReference>
<sequence length="88" mass="9677">MYPARAVEIPWLRRLVAEGDDVSVELESELGVTRIGGRSTLSTFKILGTGDGTTKDFNLQQGGARYTWDGMTSYGMIERSTMNDQLTG</sequence>
<comment type="caution">
    <text evidence="1">The sequence shown here is derived from an EMBL/GenBank/DDBJ whole genome shotgun (WGS) entry which is preliminary data.</text>
</comment>
<protein>
    <submittedName>
        <fullName evidence="1">Uncharacterized protein</fullName>
    </submittedName>
</protein>